<feature type="region of interest" description="Disordered" evidence="1">
    <location>
        <begin position="1"/>
        <end position="66"/>
    </location>
</feature>
<dbReference type="OrthoDB" id="762982at2759"/>
<evidence type="ECO:0000313" key="3">
    <source>
        <dbReference type="Proteomes" id="UP000250043"/>
    </source>
</evidence>
<keyword evidence="3" id="KW-1185">Reference proteome</keyword>
<feature type="compositionally biased region" description="Low complexity" evidence="1">
    <location>
        <begin position="104"/>
        <end position="145"/>
    </location>
</feature>
<dbReference type="Proteomes" id="UP000250043">
    <property type="component" value="Unassembled WGS sequence"/>
</dbReference>
<dbReference type="EMBL" id="KV722990">
    <property type="protein sequence ID" value="OCH83563.1"/>
    <property type="molecule type" value="Genomic_DNA"/>
</dbReference>
<evidence type="ECO:0000256" key="1">
    <source>
        <dbReference type="SAM" id="MobiDB-lite"/>
    </source>
</evidence>
<name>A0A8E2DIA1_9APHY</name>
<evidence type="ECO:0000313" key="2">
    <source>
        <dbReference type="EMBL" id="OCH83563.1"/>
    </source>
</evidence>
<feature type="non-terminal residue" evidence="2">
    <location>
        <position position="1"/>
    </location>
</feature>
<dbReference type="CDD" id="cd12148">
    <property type="entry name" value="fungal_TF_MHR"/>
    <property type="match status" value="1"/>
</dbReference>
<protein>
    <submittedName>
        <fullName evidence="2">Uncharacterized protein</fullName>
    </submittedName>
</protein>
<accession>A0A8E2DIA1</accession>
<proteinExistence type="predicted"/>
<gene>
    <name evidence="2" type="ORF">OBBRIDRAFT_808915</name>
</gene>
<sequence length="311" mass="33162">MYHGGQPRGPLPLSTSAPTLSSAPTRTALAPLPPYHEYPRHATDNGRPPDMAQRNGSPGITGTPGILGQQSYGGLYAGPTSVASHFITASECDESDGTDHAHTPTDAPSPSAGSSTTLSTSTGATCTSTSPCSLSRGRGSRASSRASDRVVLATVCILIALPPAGPRRHREDTDRLAGTHTLELVELVLVRRHYLTFAKEDPEGAAPRSGQEPLRPGGGRALRAFMFGRPLSIASHHFNTQLPSYCDPALDKSGRLYLPNIALFRLAYILGDIMDYPDKDKLLAQWHEALPMELDLDEYRIACSLASPITS</sequence>
<feature type="compositionally biased region" description="Low complexity" evidence="1">
    <location>
        <begin position="11"/>
        <end position="30"/>
    </location>
</feature>
<reference evidence="2 3" key="1">
    <citation type="submission" date="2016-07" db="EMBL/GenBank/DDBJ databases">
        <title>Draft genome of the white-rot fungus Obba rivulosa 3A-2.</title>
        <authorList>
            <consortium name="DOE Joint Genome Institute"/>
            <person name="Miettinen O."/>
            <person name="Riley R."/>
            <person name="Acob R."/>
            <person name="Barry K."/>
            <person name="Cullen D."/>
            <person name="De Vries R."/>
            <person name="Hainaut M."/>
            <person name="Hatakka A."/>
            <person name="Henrissat B."/>
            <person name="Hilden K."/>
            <person name="Kuo R."/>
            <person name="Labutti K."/>
            <person name="Lipzen A."/>
            <person name="Makela M.R."/>
            <person name="Sandor L."/>
            <person name="Spatafora J.W."/>
            <person name="Grigoriev I.V."/>
            <person name="Hibbett D.S."/>
        </authorList>
    </citation>
    <scope>NUCLEOTIDE SEQUENCE [LARGE SCALE GENOMIC DNA]</scope>
    <source>
        <strain evidence="2 3">3A-2</strain>
    </source>
</reference>
<organism evidence="2 3">
    <name type="scientific">Obba rivulosa</name>
    <dbReference type="NCBI Taxonomy" id="1052685"/>
    <lineage>
        <taxon>Eukaryota</taxon>
        <taxon>Fungi</taxon>
        <taxon>Dikarya</taxon>
        <taxon>Basidiomycota</taxon>
        <taxon>Agaricomycotina</taxon>
        <taxon>Agaricomycetes</taxon>
        <taxon>Polyporales</taxon>
        <taxon>Gelatoporiaceae</taxon>
        <taxon>Obba</taxon>
    </lineage>
</organism>
<feature type="region of interest" description="Disordered" evidence="1">
    <location>
        <begin position="92"/>
        <end position="145"/>
    </location>
</feature>
<dbReference type="AlphaFoldDB" id="A0A8E2DIA1"/>